<evidence type="ECO:0000313" key="3">
    <source>
        <dbReference type="Proteomes" id="UP001206126"/>
    </source>
</evidence>
<dbReference type="EMBL" id="JANUHB010000004">
    <property type="protein sequence ID" value="MCS0809903.1"/>
    <property type="molecule type" value="Genomic_DNA"/>
</dbReference>
<dbReference type="RefSeq" id="WP_258823719.1">
    <property type="nucleotide sequence ID" value="NZ_JANUHB010000004.1"/>
</dbReference>
<keyword evidence="1" id="KW-0732">Signal</keyword>
<gene>
    <name evidence="2" type="ORF">NX774_18425</name>
</gene>
<proteinExistence type="predicted"/>
<sequence>MFKQIPCVLALAVAAHIPLAAHAAQQKNLDVLGTWTLTRVLDSAEITAMDDQEAARLVGRTLVIRPDKIVMVGEDCDQADFERHREPAAKYVRENYHAPVGRLGLPDSVTVVNLGCTEALLKGSGRIVVFWDGFFYDATRQPGAGKNGAHPVK</sequence>
<keyword evidence="3" id="KW-1185">Reference proteome</keyword>
<evidence type="ECO:0008006" key="4">
    <source>
        <dbReference type="Google" id="ProtNLM"/>
    </source>
</evidence>
<evidence type="ECO:0000313" key="2">
    <source>
        <dbReference type="EMBL" id="MCS0809903.1"/>
    </source>
</evidence>
<organism evidence="2 3">
    <name type="scientific">Massilia agilis</name>
    <dbReference type="NCBI Taxonomy" id="1811226"/>
    <lineage>
        <taxon>Bacteria</taxon>
        <taxon>Pseudomonadati</taxon>
        <taxon>Pseudomonadota</taxon>
        <taxon>Betaproteobacteria</taxon>
        <taxon>Burkholderiales</taxon>
        <taxon>Oxalobacteraceae</taxon>
        <taxon>Telluria group</taxon>
        <taxon>Massilia</taxon>
    </lineage>
</organism>
<protein>
    <recommendedName>
        <fullName evidence="4">Lipocalin-like domain-containing protein</fullName>
    </recommendedName>
</protein>
<accession>A0ABT2DFI8</accession>
<feature type="chain" id="PRO_5045956702" description="Lipocalin-like domain-containing protein" evidence="1">
    <location>
        <begin position="24"/>
        <end position="153"/>
    </location>
</feature>
<name>A0ABT2DFI8_9BURK</name>
<feature type="signal peptide" evidence="1">
    <location>
        <begin position="1"/>
        <end position="23"/>
    </location>
</feature>
<comment type="caution">
    <text evidence="2">The sequence shown here is derived from an EMBL/GenBank/DDBJ whole genome shotgun (WGS) entry which is preliminary data.</text>
</comment>
<evidence type="ECO:0000256" key="1">
    <source>
        <dbReference type="SAM" id="SignalP"/>
    </source>
</evidence>
<dbReference type="Proteomes" id="UP001206126">
    <property type="component" value="Unassembled WGS sequence"/>
</dbReference>
<reference evidence="2 3" key="1">
    <citation type="submission" date="2022-08" db="EMBL/GenBank/DDBJ databases">
        <title>Reclassification of Massilia species as members of the genera Telluria, Duganella, Pseudoduganella, Mokoshia gen. nov. and Zemynaea gen. nov. using orthogonal and non-orthogonal genome-based approaches.</title>
        <authorList>
            <person name="Bowman J.P."/>
        </authorList>
    </citation>
    <scope>NUCLEOTIDE SEQUENCE [LARGE SCALE GENOMIC DNA]</scope>
    <source>
        <strain evidence="2 3">JCM 31605</strain>
    </source>
</reference>